<sequence>MGSKPKGGNHPSHGAQPIYASESAAPGPNLLHSPGLKGCLLHTPVGPALNPATLLPDDDPEMPFHNCSEILEANASLREDLTDVPLDNPEATLYTDGSSFVQDGVPYAGAAVVTEDQVIWAQALGHGTLAQRAELIALTQALCWGRGKQVNVYTDSRYAFATLHVHGTIYQERGLLTTGGHKIKNAQEILDLLAAVWLPKRVAVIHCKGHQKVDSPVAPGKCSGSCHGQGSGTKTSGATRGTLAGPAA</sequence>
<evidence type="ECO:0000256" key="1">
    <source>
        <dbReference type="ARBA" id="ARBA00022679"/>
    </source>
</evidence>
<name>A0A6P6E004_OCTDE</name>
<proteinExistence type="predicted"/>
<dbReference type="InParanoid" id="A0A6P6E004"/>
<evidence type="ECO:0000313" key="9">
    <source>
        <dbReference type="Proteomes" id="UP000515203"/>
    </source>
</evidence>
<evidence type="ECO:0000256" key="3">
    <source>
        <dbReference type="ARBA" id="ARBA00022722"/>
    </source>
</evidence>
<evidence type="ECO:0000256" key="7">
    <source>
        <dbReference type="SAM" id="MobiDB-lite"/>
    </source>
</evidence>
<dbReference type="Pfam" id="PF00075">
    <property type="entry name" value="RNase_H"/>
    <property type="match status" value="1"/>
</dbReference>
<dbReference type="GO" id="GO:0004523">
    <property type="term" value="F:RNA-DNA hybrid ribonuclease activity"/>
    <property type="evidence" value="ECO:0007669"/>
    <property type="project" value="InterPro"/>
</dbReference>
<gene>
    <name evidence="10" type="primary">LOC111815351</name>
</gene>
<dbReference type="RefSeq" id="XP_023565625.1">
    <property type="nucleotide sequence ID" value="XM_023709857.1"/>
</dbReference>
<keyword evidence="4" id="KW-0255">Endonuclease</keyword>
<evidence type="ECO:0000313" key="10">
    <source>
        <dbReference type="RefSeq" id="XP_023565625.1"/>
    </source>
</evidence>
<organism evidence="9 10">
    <name type="scientific">Octodon degus</name>
    <name type="common">Degu</name>
    <name type="synonym">Sciurus degus</name>
    <dbReference type="NCBI Taxonomy" id="10160"/>
    <lineage>
        <taxon>Eukaryota</taxon>
        <taxon>Metazoa</taxon>
        <taxon>Chordata</taxon>
        <taxon>Craniata</taxon>
        <taxon>Vertebrata</taxon>
        <taxon>Euteleostomi</taxon>
        <taxon>Mammalia</taxon>
        <taxon>Eutheria</taxon>
        <taxon>Euarchontoglires</taxon>
        <taxon>Glires</taxon>
        <taxon>Rodentia</taxon>
        <taxon>Hystricomorpha</taxon>
        <taxon>Octodontidae</taxon>
        <taxon>Octodon</taxon>
    </lineage>
</organism>
<feature type="domain" description="RNase H type-1" evidence="8">
    <location>
        <begin position="87"/>
        <end position="240"/>
    </location>
</feature>
<dbReference type="AlphaFoldDB" id="A0A6P6E004"/>
<keyword evidence="9" id="KW-1185">Reference proteome</keyword>
<evidence type="ECO:0000256" key="4">
    <source>
        <dbReference type="ARBA" id="ARBA00022759"/>
    </source>
</evidence>
<dbReference type="PANTHER" id="PTHR41694:SF5">
    <property type="entry name" value="RIBONUCLEASE H"/>
    <property type="match status" value="1"/>
</dbReference>
<dbReference type="GeneID" id="111815351"/>
<feature type="region of interest" description="Disordered" evidence="7">
    <location>
        <begin position="217"/>
        <end position="248"/>
    </location>
</feature>
<dbReference type="PROSITE" id="PS50879">
    <property type="entry name" value="RNASE_H_1"/>
    <property type="match status" value="1"/>
</dbReference>
<keyword evidence="5" id="KW-0378">Hydrolase</keyword>
<dbReference type="Gene3D" id="3.30.420.10">
    <property type="entry name" value="Ribonuclease H-like superfamily/Ribonuclease H"/>
    <property type="match status" value="1"/>
</dbReference>
<dbReference type="GO" id="GO:0003676">
    <property type="term" value="F:nucleic acid binding"/>
    <property type="evidence" value="ECO:0007669"/>
    <property type="project" value="InterPro"/>
</dbReference>
<feature type="compositionally biased region" description="Polar residues" evidence="7">
    <location>
        <begin position="226"/>
        <end position="239"/>
    </location>
</feature>
<keyword evidence="1" id="KW-0808">Transferase</keyword>
<dbReference type="SUPFAM" id="SSF53098">
    <property type="entry name" value="Ribonuclease H-like"/>
    <property type="match status" value="1"/>
</dbReference>
<dbReference type="PANTHER" id="PTHR41694">
    <property type="entry name" value="ENDOGENOUS RETROVIRUS GROUP K MEMBER POL PROTEIN"/>
    <property type="match status" value="1"/>
</dbReference>
<dbReference type="InterPro" id="IPR002156">
    <property type="entry name" value="RNaseH_domain"/>
</dbReference>
<evidence type="ECO:0000256" key="6">
    <source>
        <dbReference type="ARBA" id="ARBA00022918"/>
    </source>
</evidence>
<accession>A0A6P6E004</accession>
<dbReference type="InterPro" id="IPR012337">
    <property type="entry name" value="RNaseH-like_sf"/>
</dbReference>
<feature type="region of interest" description="Disordered" evidence="7">
    <location>
        <begin position="1"/>
        <end position="26"/>
    </location>
</feature>
<dbReference type="GO" id="GO:0003964">
    <property type="term" value="F:RNA-directed DNA polymerase activity"/>
    <property type="evidence" value="ECO:0007669"/>
    <property type="project" value="UniProtKB-KW"/>
</dbReference>
<dbReference type="CDD" id="cd09273">
    <property type="entry name" value="RNase_HI_RT_Bel"/>
    <property type="match status" value="1"/>
</dbReference>
<evidence type="ECO:0000259" key="8">
    <source>
        <dbReference type="PROSITE" id="PS50879"/>
    </source>
</evidence>
<keyword evidence="6" id="KW-0695">RNA-directed DNA polymerase</keyword>
<evidence type="ECO:0000256" key="5">
    <source>
        <dbReference type="ARBA" id="ARBA00022801"/>
    </source>
</evidence>
<dbReference type="InterPro" id="IPR036397">
    <property type="entry name" value="RNaseH_sf"/>
</dbReference>
<keyword evidence="3" id="KW-0540">Nuclease</keyword>
<evidence type="ECO:0000256" key="2">
    <source>
        <dbReference type="ARBA" id="ARBA00022695"/>
    </source>
</evidence>
<reference evidence="10" key="1">
    <citation type="submission" date="2025-08" db="UniProtKB">
        <authorList>
            <consortium name="RefSeq"/>
        </authorList>
    </citation>
    <scope>IDENTIFICATION</scope>
</reference>
<protein>
    <submittedName>
        <fullName evidence="10">Uncharacterized protein LOC111815351</fullName>
    </submittedName>
</protein>
<dbReference type="OrthoDB" id="9908810at2759"/>
<dbReference type="Proteomes" id="UP000515203">
    <property type="component" value="Unplaced"/>
</dbReference>
<keyword evidence="2" id="KW-0548">Nucleotidyltransferase</keyword>